<dbReference type="PATRIC" id="fig|1280952.3.peg.756"/>
<dbReference type="Gene3D" id="2.40.50.100">
    <property type="match status" value="1"/>
</dbReference>
<evidence type="ECO:0000256" key="5">
    <source>
        <dbReference type="ARBA" id="ARBA00023054"/>
    </source>
</evidence>
<evidence type="ECO:0000313" key="9">
    <source>
        <dbReference type="EMBL" id="KCZ90319.1"/>
    </source>
</evidence>
<evidence type="ECO:0000256" key="3">
    <source>
        <dbReference type="ARBA" id="ARBA00022729"/>
    </source>
</evidence>
<keyword evidence="3" id="KW-0732">Signal</keyword>
<dbReference type="EMBL" id="ARYJ01000002">
    <property type="protein sequence ID" value="KCZ90319.1"/>
    <property type="molecule type" value="Genomic_DNA"/>
</dbReference>
<dbReference type="Gene3D" id="1.10.287.470">
    <property type="entry name" value="Helix hairpin bin"/>
    <property type="match status" value="2"/>
</dbReference>
<protein>
    <submittedName>
        <fullName evidence="9">HlyD family secretion protein</fullName>
    </submittedName>
</protein>
<keyword evidence="5 6" id="KW-0175">Coiled coil</keyword>
<dbReference type="Gene3D" id="2.40.30.170">
    <property type="match status" value="1"/>
</dbReference>
<dbReference type="NCBIfam" id="NF002939">
    <property type="entry name" value="PRK03598.1"/>
    <property type="match status" value="1"/>
</dbReference>
<gene>
    <name evidence="9" type="ORF">HJA_03791</name>
</gene>
<dbReference type="InterPro" id="IPR050465">
    <property type="entry name" value="UPF0194_transport"/>
</dbReference>
<dbReference type="RefSeq" id="WP_035578404.1">
    <property type="nucleotide sequence ID" value="NZ_ARYJ01000002.1"/>
</dbReference>
<proteinExistence type="inferred from homology"/>
<evidence type="ECO:0000259" key="7">
    <source>
        <dbReference type="Pfam" id="PF25881"/>
    </source>
</evidence>
<evidence type="ECO:0000313" key="10">
    <source>
        <dbReference type="Proteomes" id="UP000024816"/>
    </source>
</evidence>
<dbReference type="AlphaFoldDB" id="A0A059FI51"/>
<keyword evidence="4" id="KW-0574">Periplasm</keyword>
<dbReference type="GO" id="GO:0042597">
    <property type="term" value="C:periplasmic space"/>
    <property type="evidence" value="ECO:0007669"/>
    <property type="project" value="UniProtKB-SubCell"/>
</dbReference>
<keyword evidence="10" id="KW-1185">Reference proteome</keyword>
<dbReference type="OrthoDB" id="9778236at2"/>
<evidence type="ECO:0000256" key="4">
    <source>
        <dbReference type="ARBA" id="ARBA00022764"/>
    </source>
</evidence>
<dbReference type="InterPro" id="IPR058792">
    <property type="entry name" value="Beta-barrel_RND_2"/>
</dbReference>
<sequence>MKRFVIFAAILFALLIAGRFVVWPRVNPAGSDTDGALTLYGNVEIRQVELAFRVSGRLEAVNFEEGDAISAGDEIASLDTAPLRDAVTQARAEASVRQAELARLKAGSRSQEIDRARARVEELEATVLAAQQVFDRQANLLKQGFATQQVVDTARAALDTAEKRLVAGQKELALVQIGPRAEEIAASVAGVEAAEASVAQAELRLDDTILRAPSDGVLLARVREPGSIINAGTPVATLALTRPVWVRAYVDETDLGIVAPGKLAQVFTDSAPDRAYSGQVGFVSPVAEFTPRTVQTPDLRTDLVYQVRIIVDTPDSGLRQGMPATVKLSRSAPAE</sequence>
<dbReference type="Proteomes" id="UP000024816">
    <property type="component" value="Unassembled WGS sequence"/>
</dbReference>
<accession>A0A059FI51</accession>
<evidence type="ECO:0000259" key="8">
    <source>
        <dbReference type="Pfam" id="PF25954"/>
    </source>
</evidence>
<evidence type="ECO:0000256" key="2">
    <source>
        <dbReference type="ARBA" id="ARBA00010602"/>
    </source>
</evidence>
<comment type="subcellular location">
    <subcellularLocation>
        <location evidence="1">Periplasm</location>
    </subcellularLocation>
</comment>
<evidence type="ECO:0000256" key="6">
    <source>
        <dbReference type="SAM" id="Coils"/>
    </source>
</evidence>
<dbReference type="InterPro" id="IPR059052">
    <property type="entry name" value="HH_YbhG-like"/>
</dbReference>
<reference evidence="9 10" key="1">
    <citation type="journal article" date="2014" name="Antonie Van Leeuwenhoek">
        <title>Hyphomonas beringensis sp. nov. and Hyphomonas chukchiensis sp. nov., isolated from surface seawater of the Bering Sea and Chukchi Sea.</title>
        <authorList>
            <person name="Li C."/>
            <person name="Lai Q."/>
            <person name="Li G."/>
            <person name="Dong C."/>
            <person name="Wang J."/>
            <person name="Liao Y."/>
            <person name="Shao Z."/>
        </authorList>
    </citation>
    <scope>NUCLEOTIDE SEQUENCE [LARGE SCALE GENOMIC DNA]</scope>
    <source>
        <strain evidence="9 10">VP2</strain>
    </source>
</reference>
<comment type="similarity">
    <text evidence="2">Belongs to the UPF0194 family.</text>
</comment>
<dbReference type="Pfam" id="PF25881">
    <property type="entry name" value="HH_YBHG"/>
    <property type="match status" value="1"/>
</dbReference>
<feature type="domain" description="YbhG-like alpha-helical hairpin" evidence="7">
    <location>
        <begin position="78"/>
        <end position="207"/>
    </location>
</feature>
<comment type="caution">
    <text evidence="9">The sequence shown here is derived from an EMBL/GenBank/DDBJ whole genome shotgun (WGS) entry which is preliminary data.</text>
</comment>
<dbReference type="SUPFAM" id="SSF111369">
    <property type="entry name" value="HlyD-like secretion proteins"/>
    <property type="match status" value="2"/>
</dbReference>
<evidence type="ECO:0000256" key="1">
    <source>
        <dbReference type="ARBA" id="ARBA00004418"/>
    </source>
</evidence>
<dbReference type="eggNOG" id="COG0845">
    <property type="taxonomic scope" value="Bacteria"/>
</dbReference>
<dbReference type="Pfam" id="PF25954">
    <property type="entry name" value="Beta-barrel_RND_2"/>
    <property type="match status" value="1"/>
</dbReference>
<dbReference type="PANTHER" id="PTHR32347:SF29">
    <property type="entry name" value="UPF0194 MEMBRANE PROTEIN YBHG"/>
    <property type="match status" value="1"/>
</dbReference>
<feature type="coiled-coil region" evidence="6">
    <location>
        <begin position="106"/>
        <end position="211"/>
    </location>
</feature>
<organism evidence="9 10">
    <name type="scientific">Hyphomonas jannaschiana VP2</name>
    <dbReference type="NCBI Taxonomy" id="1280952"/>
    <lineage>
        <taxon>Bacteria</taxon>
        <taxon>Pseudomonadati</taxon>
        <taxon>Pseudomonadota</taxon>
        <taxon>Alphaproteobacteria</taxon>
        <taxon>Hyphomonadales</taxon>
        <taxon>Hyphomonadaceae</taxon>
        <taxon>Hyphomonas</taxon>
    </lineage>
</organism>
<feature type="domain" description="CusB-like beta-barrel" evidence="8">
    <location>
        <begin position="243"/>
        <end position="331"/>
    </location>
</feature>
<dbReference type="STRING" id="1280952.HJA_03791"/>
<name>A0A059FI51_9PROT</name>
<dbReference type="PANTHER" id="PTHR32347">
    <property type="entry name" value="EFFLUX SYSTEM COMPONENT YKNX-RELATED"/>
    <property type="match status" value="1"/>
</dbReference>